<evidence type="ECO:0000256" key="1">
    <source>
        <dbReference type="SAM" id="MobiDB-lite"/>
    </source>
</evidence>
<dbReference type="InterPro" id="IPR050238">
    <property type="entry name" value="DNA_Rep/Repair_Clamp_Loader"/>
</dbReference>
<proteinExistence type="predicted"/>
<feature type="region of interest" description="Disordered" evidence="1">
    <location>
        <begin position="1"/>
        <end position="110"/>
    </location>
</feature>
<dbReference type="EMBL" id="GDJX01008072">
    <property type="protein sequence ID" value="JAT59864.1"/>
    <property type="molecule type" value="Transcribed_RNA"/>
</dbReference>
<dbReference type="PANTHER" id="PTHR11669:SF52">
    <property type="entry name" value="OS10G0574500 PROTEIN"/>
    <property type="match status" value="1"/>
</dbReference>
<feature type="non-terminal residue" evidence="2">
    <location>
        <position position="1"/>
    </location>
</feature>
<dbReference type="GO" id="GO:0003689">
    <property type="term" value="F:DNA clamp loader activity"/>
    <property type="evidence" value="ECO:0007669"/>
    <property type="project" value="TreeGrafter"/>
</dbReference>
<gene>
    <name evidence="2" type="primary">rfc5_2</name>
    <name evidence="2" type="ORF">g.87860</name>
</gene>
<dbReference type="GO" id="GO:0005663">
    <property type="term" value="C:DNA replication factor C complex"/>
    <property type="evidence" value="ECO:0007669"/>
    <property type="project" value="TreeGrafter"/>
</dbReference>
<dbReference type="PANTHER" id="PTHR11669">
    <property type="entry name" value="REPLICATION FACTOR C / DNA POLYMERASE III GAMMA-TAU SUBUNIT"/>
    <property type="match status" value="1"/>
</dbReference>
<reference evidence="2" key="1">
    <citation type="submission" date="2015-07" db="EMBL/GenBank/DDBJ databases">
        <title>Transcriptome Assembly of Anthurium amnicola.</title>
        <authorList>
            <person name="Suzuki J."/>
        </authorList>
    </citation>
    <scope>NUCLEOTIDE SEQUENCE</scope>
</reference>
<dbReference type="GO" id="GO:0006261">
    <property type="term" value="P:DNA-templated DNA replication"/>
    <property type="evidence" value="ECO:0007669"/>
    <property type="project" value="TreeGrafter"/>
</dbReference>
<dbReference type="Gene3D" id="3.40.50.300">
    <property type="entry name" value="P-loop containing nucleotide triphosphate hydrolases"/>
    <property type="match status" value="1"/>
</dbReference>
<protein>
    <submittedName>
        <fullName evidence="2">Replication factor C subunit 5</fullName>
    </submittedName>
</protein>
<organism evidence="2">
    <name type="scientific">Anthurium amnicola</name>
    <dbReference type="NCBI Taxonomy" id="1678845"/>
    <lineage>
        <taxon>Eukaryota</taxon>
        <taxon>Viridiplantae</taxon>
        <taxon>Streptophyta</taxon>
        <taxon>Embryophyta</taxon>
        <taxon>Tracheophyta</taxon>
        <taxon>Spermatophyta</taxon>
        <taxon>Magnoliopsida</taxon>
        <taxon>Liliopsida</taxon>
        <taxon>Araceae</taxon>
        <taxon>Pothoideae</taxon>
        <taxon>Potheae</taxon>
        <taxon>Anthurium</taxon>
    </lineage>
</organism>
<accession>A0A1D1YZ01</accession>
<dbReference type="GO" id="GO:0006281">
    <property type="term" value="P:DNA repair"/>
    <property type="evidence" value="ECO:0007669"/>
    <property type="project" value="TreeGrafter"/>
</dbReference>
<feature type="compositionally biased region" description="Pro residues" evidence="1">
    <location>
        <begin position="69"/>
        <end position="81"/>
    </location>
</feature>
<feature type="compositionally biased region" description="Low complexity" evidence="1">
    <location>
        <begin position="89"/>
        <end position="99"/>
    </location>
</feature>
<name>A0A1D1YZ01_9ARAE</name>
<dbReference type="InterPro" id="IPR027417">
    <property type="entry name" value="P-loop_NTPase"/>
</dbReference>
<dbReference type="GO" id="GO:0005634">
    <property type="term" value="C:nucleus"/>
    <property type="evidence" value="ECO:0007669"/>
    <property type="project" value="TreeGrafter"/>
</dbReference>
<evidence type="ECO:0000313" key="2">
    <source>
        <dbReference type="EMBL" id="JAT59864.1"/>
    </source>
</evidence>
<sequence length="276" mass="29459">AAAAAAAAPVGAQPSRERVLAEAAAGNVADLHGGRKPLRESRSAPEIAILEPWKDEKASRGGGPAEAVGPPPTSPPPPAPPQAREVHDPGASSASGSSPAPAPVTPATGGGRKERVFVWADIYRPKTLEDFICNRAMVMRLRDMACNGECDHFIFEGPPGVGKKTMISALLREVYGPERSQTKDEVKEFALKEEVIPIIQAKVKISTQHIEINLSELRGYEKPVVAALIKEVSRSTSKDNMPCHRTNCQGIEVVSKSYFAPLMHLSFSLSSISAKL</sequence>
<dbReference type="SUPFAM" id="SSF52540">
    <property type="entry name" value="P-loop containing nucleoside triphosphate hydrolases"/>
    <property type="match status" value="1"/>
</dbReference>
<dbReference type="AlphaFoldDB" id="A0A1D1YZ01"/>